<feature type="region of interest" description="Disordered" evidence="3">
    <location>
        <begin position="651"/>
        <end position="684"/>
    </location>
</feature>
<protein>
    <recommendedName>
        <fullName evidence="8">Ras-GEF domain-containing protein</fullName>
    </recommendedName>
</protein>
<dbReference type="HOGENOM" id="CLU_001471_0_0_1"/>
<feature type="compositionally biased region" description="Polar residues" evidence="3">
    <location>
        <begin position="158"/>
        <end position="180"/>
    </location>
</feature>
<feature type="compositionally biased region" description="Low complexity" evidence="3">
    <location>
        <begin position="139"/>
        <end position="155"/>
    </location>
</feature>
<sequence length="1760" mass="193518">MDDPGLPPMNSPRTPSLAAQHVVYDRSSVSPKGSPRNVVAGRRVSPRSSAKTPKDSTSLKPAIKNTTLSAVATKPILPAAERRMHGDVSTTRRRKGSEADKWDVPSDGREGRQFTVGNVGNNGRIYLRPTVRPANQRYAPPNTTLPLTPPATAGLENFSPTKTGRLQESDSGNESWTTMTGFAPRDPEYDTPDASTSKMHRRAASESTVQEATQVKDLDEGALKIVISKPLEERRPRTMEELDPNELPLLDVKIPHWRLGTPRFTMMGTPLIQGTSCTPTEEIPSTRVSAVNHSNASIALPMPTMVSRNSTVGTMPRLASTYSGHGLSSRFLPTLPMPRPMRSTYMSTFRVIEPAMFDDLTFKPACDEKSIVRYSSTTGAVIAATPPRLVAEITSPSFLDYELISDFFLTFRAFLEPGDLLRMLIARLKWAVARNDEIGMIVRVRTFVALRHWILNYFMDDFVVDYPLRVTFCNLLNDFVSELAQDLQVRKVQLKILGELKKCWRRVCAHYWDGPSFDDALGAEAPIAPGGIAGHRDPELNPNFWKPEDNGPPKLDSPSYGNSRHGGASFYADIARAGHNESSFVAPRPETPLQQVAGDVEQEFGHTSPTSLVSMDIVSCSFPGKSIRQYPSHPLAAHPVMAYVPPQPEPVATTPKALTGKRVHPAHKRDNSLSDSSRDHGSDKMSFKDKEFLMTAPFAGSLVRGNLLPPSQAFVDVASSGADTQRQTTVFRPEDENIFKGRAVGGAMSAYGMRRLMMNVRKALRARPSELSSPTPATLTSVFPSGSRGATTNRLPGTAVVPQGRPRQDGARPPVRIDLLGAEVAEDFNKAIREDEAAEAAQNGLAFSPPELESTAIGNVEYSAAHMESFSSSPVLRRQASPSSDMALTLGSKSIVIVDATSPLDGLTAPDAQPTVRQSGDTFADLYLPHVADPTPPNTPPARGTPRRSSYLLNQHVMHHPLDELPPFVPDWATLSHSPSDRPSFDSGRPSPTATRQAPRYTSFNRVTFQKHGRNRSTRTQQSLNSILHRRHASFGSGMPPAASLRSFDASTHYTDSIMGARSEVSMPQPLRILRRRPGGDLRAATKTEDLGRLTRSKSVGSLTTYSESLRGSFLQTPPESAQHLDDNHLTQSRQDVFSVGQLAEVPPKSKISLFSTHSSKPIMRPSFEAEALKLAQIPDDDDDGGIESALLKLEGKFTKKPSKPESEPEYVHIDDGKVDPRNTLGRAVNDVPSDKKEKTEHRHLHVNEEFISPEAQDDDEVVTSTTPGGVLDVPGRPVTEALSFLSEATRESYSSIPLLERGLLDDARSRRASRHWANKSILHASDDEVGLEDDAGSPSSGPDASRYMSFTFIQKTDSMEGIKAADRGSTDVEEQSFLNDDSGSDTDLSTDLSTDGLEFGNPEDRYTFSHKSTLPKHPFGEPSPQPDRGPTPLLSPVSQENKSPVDDHGPKAGKGAALSQLNFALTPESTPPVPQSRTMEGKSISSQAPPSKHGVDISRNYSVHLPFILAFDSEILAQQFTLIEKDALNEIDWKELIDLGWKNSTNNDARSWVDFLRNVDAHGVEVVIARFNIMVKWAVSQIVLTQHIEERAKCIIKFIHIAAHCRRYRNFATLAQLTIALTSNEVDRLGRTWALVPEQDHKTLRDLEMLVTPTRNFYSLRAEMEIGSDSGCIPFVGIYTHDLLYNAQRPSEIASSPTTAPLINFERCRIAAVVVKTLLRLLEASTRYVFQPVEGITERCLWIGALSNQEIRQRSEALE</sequence>
<feature type="region of interest" description="Disordered" evidence="3">
    <location>
        <begin position="1467"/>
        <end position="1494"/>
    </location>
</feature>
<feature type="compositionally biased region" description="Polar residues" evidence="3">
    <location>
        <begin position="46"/>
        <end position="60"/>
    </location>
</feature>
<keyword evidence="1 2" id="KW-0344">Guanine-nucleotide releasing factor</keyword>
<dbReference type="InterPro" id="IPR000651">
    <property type="entry name" value="Ras-like_Gua-exchang_fac_N"/>
</dbReference>
<evidence type="ECO:0000256" key="3">
    <source>
        <dbReference type="SAM" id="MobiDB-lite"/>
    </source>
</evidence>
<gene>
    <name evidence="6" type="ORF">S7711_07440</name>
</gene>
<reference evidence="6 7" key="1">
    <citation type="journal article" date="2014" name="BMC Genomics">
        <title>Comparative genome sequencing reveals chemotype-specific gene clusters in the toxigenic black mold Stachybotrys.</title>
        <authorList>
            <person name="Semeiks J."/>
            <person name="Borek D."/>
            <person name="Otwinowski Z."/>
            <person name="Grishin N.V."/>
        </authorList>
    </citation>
    <scope>NUCLEOTIDE SEQUENCE [LARGE SCALE GENOMIC DNA]</scope>
    <source>
        <strain evidence="7">CBS 109288 / IBT 7711</strain>
    </source>
</reference>
<dbReference type="Gene3D" id="1.10.840.10">
    <property type="entry name" value="Ras guanine-nucleotide exchange factors catalytic domain"/>
    <property type="match status" value="1"/>
</dbReference>
<proteinExistence type="predicted"/>
<keyword evidence="7" id="KW-1185">Reference proteome</keyword>
<dbReference type="InterPro" id="IPR001895">
    <property type="entry name" value="RASGEF_cat_dom"/>
</dbReference>
<dbReference type="PROSITE" id="PS50212">
    <property type="entry name" value="RASGEF_NTER"/>
    <property type="match status" value="1"/>
</dbReference>
<evidence type="ECO:0000256" key="2">
    <source>
        <dbReference type="PROSITE-ProRule" id="PRU00168"/>
    </source>
</evidence>
<evidence type="ECO:0000256" key="1">
    <source>
        <dbReference type="ARBA" id="ARBA00022658"/>
    </source>
</evidence>
<dbReference type="SMART" id="SM00147">
    <property type="entry name" value="RasGEF"/>
    <property type="match status" value="1"/>
</dbReference>
<name>A0A084AFJ9_STACB</name>
<feature type="region of interest" description="Disordered" evidence="3">
    <location>
        <begin position="1362"/>
        <end position="1455"/>
    </location>
</feature>
<feature type="compositionally biased region" description="Polar residues" evidence="3">
    <location>
        <begin position="1476"/>
        <end position="1490"/>
    </location>
</feature>
<dbReference type="OrthoDB" id="10254377at2759"/>
<dbReference type="SUPFAM" id="SSF48366">
    <property type="entry name" value="Ras GEF"/>
    <property type="match status" value="1"/>
</dbReference>
<feature type="region of interest" description="Disordered" evidence="3">
    <location>
        <begin position="973"/>
        <end position="1003"/>
    </location>
</feature>
<dbReference type="Pfam" id="PF00618">
    <property type="entry name" value="RasGEF_N"/>
    <property type="match status" value="1"/>
</dbReference>
<evidence type="ECO:0000313" key="6">
    <source>
        <dbReference type="EMBL" id="KEY64078.1"/>
    </source>
</evidence>
<feature type="region of interest" description="Disordered" evidence="3">
    <location>
        <begin position="23"/>
        <end position="60"/>
    </location>
</feature>
<dbReference type="InterPro" id="IPR036964">
    <property type="entry name" value="RASGEF_cat_dom_sf"/>
</dbReference>
<evidence type="ECO:0000259" key="5">
    <source>
        <dbReference type="PROSITE" id="PS50212"/>
    </source>
</evidence>
<dbReference type="PANTHER" id="PTHR23113:SF363">
    <property type="entry name" value="PROTEIN SON OF SEVENLESS"/>
    <property type="match status" value="1"/>
</dbReference>
<organism evidence="6 7">
    <name type="scientific">Stachybotrys chartarum (strain CBS 109288 / IBT 7711)</name>
    <name type="common">Toxic black mold</name>
    <name type="synonym">Stilbospora chartarum</name>
    <dbReference type="NCBI Taxonomy" id="1280523"/>
    <lineage>
        <taxon>Eukaryota</taxon>
        <taxon>Fungi</taxon>
        <taxon>Dikarya</taxon>
        <taxon>Ascomycota</taxon>
        <taxon>Pezizomycotina</taxon>
        <taxon>Sordariomycetes</taxon>
        <taxon>Hypocreomycetidae</taxon>
        <taxon>Hypocreales</taxon>
        <taxon>Stachybotryaceae</taxon>
        <taxon>Stachybotrys</taxon>
    </lineage>
</organism>
<dbReference type="SMART" id="SM00229">
    <property type="entry name" value="RasGEFN"/>
    <property type="match status" value="1"/>
</dbReference>
<dbReference type="GO" id="GO:0007265">
    <property type="term" value="P:Ras protein signal transduction"/>
    <property type="evidence" value="ECO:0007669"/>
    <property type="project" value="TreeGrafter"/>
</dbReference>
<feature type="domain" description="N-terminal Ras-GEF" evidence="5">
    <location>
        <begin position="377"/>
        <end position="504"/>
    </location>
</feature>
<evidence type="ECO:0008006" key="8">
    <source>
        <dbReference type="Google" id="ProtNLM"/>
    </source>
</evidence>
<dbReference type="Pfam" id="PF00617">
    <property type="entry name" value="RasGEF"/>
    <property type="match status" value="1"/>
</dbReference>
<dbReference type="InterPro" id="IPR008937">
    <property type="entry name" value="Ras-like_GEF"/>
</dbReference>
<feature type="compositionally biased region" description="Low complexity" evidence="3">
    <location>
        <begin position="1386"/>
        <end position="1398"/>
    </location>
</feature>
<feature type="compositionally biased region" description="Basic and acidic residues" evidence="3">
    <location>
        <begin position="668"/>
        <end position="684"/>
    </location>
</feature>
<feature type="compositionally biased region" description="Basic and acidic residues" evidence="3">
    <location>
        <begin position="1233"/>
        <end position="1242"/>
    </location>
</feature>
<feature type="region of interest" description="Disordered" evidence="3">
    <location>
        <begin position="767"/>
        <end position="813"/>
    </location>
</feature>
<dbReference type="Proteomes" id="UP000028045">
    <property type="component" value="Unassembled WGS sequence"/>
</dbReference>
<feature type="compositionally biased region" description="Basic and acidic residues" evidence="3">
    <location>
        <begin position="1362"/>
        <end position="1371"/>
    </location>
</feature>
<feature type="compositionally biased region" description="Basic and acidic residues" evidence="3">
    <location>
        <begin position="96"/>
        <end position="112"/>
    </location>
</feature>
<dbReference type="CDD" id="cd06224">
    <property type="entry name" value="REM"/>
    <property type="match status" value="1"/>
</dbReference>
<feature type="compositionally biased region" description="Polar residues" evidence="3">
    <location>
        <begin position="770"/>
        <end position="795"/>
    </location>
</feature>
<accession>A0A084AFJ9</accession>
<feature type="compositionally biased region" description="Polar residues" evidence="3">
    <location>
        <begin position="990"/>
        <end position="1003"/>
    </location>
</feature>
<evidence type="ECO:0000259" key="4">
    <source>
        <dbReference type="PROSITE" id="PS50009"/>
    </source>
</evidence>
<dbReference type="GO" id="GO:0005886">
    <property type="term" value="C:plasma membrane"/>
    <property type="evidence" value="ECO:0007669"/>
    <property type="project" value="TreeGrafter"/>
</dbReference>
<feature type="domain" description="Ras-GEF" evidence="4">
    <location>
        <begin position="1513"/>
        <end position="1756"/>
    </location>
</feature>
<dbReference type="PROSITE" id="PS50009">
    <property type="entry name" value="RASGEF_CAT"/>
    <property type="match status" value="1"/>
</dbReference>
<dbReference type="Gene3D" id="1.20.870.10">
    <property type="entry name" value="Son of sevenless (SoS) protein Chain: S domain 1"/>
    <property type="match status" value="1"/>
</dbReference>
<feature type="region of interest" description="Disordered" evidence="3">
    <location>
        <begin position="73"/>
        <end position="195"/>
    </location>
</feature>
<feature type="region of interest" description="Disordered" evidence="3">
    <location>
        <begin position="1199"/>
        <end position="1242"/>
    </location>
</feature>
<dbReference type="GO" id="GO:0005085">
    <property type="term" value="F:guanyl-nucleotide exchange factor activity"/>
    <property type="evidence" value="ECO:0007669"/>
    <property type="project" value="UniProtKB-KW"/>
</dbReference>
<dbReference type="InterPro" id="IPR023578">
    <property type="entry name" value="Ras_GEF_dom_sf"/>
</dbReference>
<feature type="region of interest" description="Disordered" evidence="3">
    <location>
        <begin position="542"/>
        <end position="561"/>
    </location>
</feature>
<dbReference type="PANTHER" id="PTHR23113">
    <property type="entry name" value="GUANINE NUCLEOTIDE EXCHANGE FACTOR"/>
    <property type="match status" value="1"/>
</dbReference>
<evidence type="ECO:0000313" key="7">
    <source>
        <dbReference type="Proteomes" id="UP000028045"/>
    </source>
</evidence>
<feature type="compositionally biased region" description="Basic and acidic residues" evidence="3">
    <location>
        <begin position="1199"/>
        <end position="1221"/>
    </location>
</feature>
<dbReference type="EMBL" id="KL648754">
    <property type="protein sequence ID" value="KEY64078.1"/>
    <property type="molecule type" value="Genomic_DNA"/>
</dbReference>